<evidence type="ECO:0000259" key="2">
    <source>
        <dbReference type="Pfam" id="PF05057"/>
    </source>
</evidence>
<feature type="domain" description="DUF676" evidence="2">
    <location>
        <begin position="102"/>
        <end position="167"/>
    </location>
</feature>
<feature type="signal peptide" evidence="1">
    <location>
        <begin position="1"/>
        <end position="28"/>
    </location>
</feature>
<feature type="chain" id="PRO_5011584158" evidence="1">
    <location>
        <begin position="29"/>
        <end position="338"/>
    </location>
</feature>
<dbReference type="OrthoDB" id="8871309at2"/>
<gene>
    <name evidence="3" type="ORF">SAMN05216207_1009159</name>
</gene>
<proteinExistence type="predicted"/>
<keyword evidence="4" id="KW-1185">Reference proteome</keyword>
<dbReference type="Pfam" id="PF05057">
    <property type="entry name" value="DUF676"/>
    <property type="match status" value="1"/>
</dbReference>
<dbReference type="InterPro" id="IPR053228">
    <property type="entry name" value="Stereospecific_Lipase"/>
</dbReference>
<dbReference type="PANTHER" id="PTHR37574">
    <property type="entry name" value="LIPASE B"/>
    <property type="match status" value="1"/>
</dbReference>
<dbReference type="InterPro" id="IPR029058">
    <property type="entry name" value="AB_hydrolase_fold"/>
</dbReference>
<organism evidence="3 4">
    <name type="scientific">Pseudonocardia ammonioxydans</name>
    <dbReference type="NCBI Taxonomy" id="260086"/>
    <lineage>
        <taxon>Bacteria</taxon>
        <taxon>Bacillati</taxon>
        <taxon>Actinomycetota</taxon>
        <taxon>Actinomycetes</taxon>
        <taxon>Pseudonocardiales</taxon>
        <taxon>Pseudonocardiaceae</taxon>
        <taxon>Pseudonocardia</taxon>
    </lineage>
</organism>
<sequence>MIRTTRSALLALTAAGACLLGVAGVAVAAPDDAGTGPELTAPGREESLTCAGDLADDSAGAPVLLVPGTLLEPDVNYDWNYARAFADQGRPYCTVTLPAHSTGDIQVAAEHVVHAIRTMHDEAGSRISVVGYSQGGMVPRWALKYWPDTRAMVEDMIGIDPSNHGTLDAYPVCGPGCVPAIVQQQTGSAFLAALNDGPETFAGIDYTVVYTVTDEVVVPNLPPAASSELRGGEGELANIPVQEICPVHVAEHVTMGTTDPVGYAVVADALDHDGPGDASRVDRSVCRQDVMPAVDRTRLVGNEARVLGQVATSLTTEPWVVAEPPLRDYVGEYAGGST</sequence>
<dbReference type="PROSITE" id="PS51257">
    <property type="entry name" value="PROKAR_LIPOPROTEIN"/>
    <property type="match status" value="1"/>
</dbReference>
<accession>A0A1I4WXI8</accession>
<evidence type="ECO:0000256" key="1">
    <source>
        <dbReference type="SAM" id="SignalP"/>
    </source>
</evidence>
<protein>
    <submittedName>
        <fullName evidence="3">Putative serine esterase</fullName>
    </submittedName>
</protein>
<name>A0A1I4WXI8_PSUAM</name>
<dbReference type="EMBL" id="FOUY01000009">
    <property type="protein sequence ID" value="SFN18122.1"/>
    <property type="molecule type" value="Genomic_DNA"/>
</dbReference>
<dbReference type="Proteomes" id="UP000199614">
    <property type="component" value="Unassembled WGS sequence"/>
</dbReference>
<dbReference type="AlphaFoldDB" id="A0A1I4WXI8"/>
<dbReference type="PANTHER" id="PTHR37574:SF1">
    <property type="entry name" value="LIPASE B"/>
    <property type="match status" value="1"/>
</dbReference>
<dbReference type="InterPro" id="IPR007751">
    <property type="entry name" value="DUF676_lipase-like"/>
</dbReference>
<dbReference type="RefSeq" id="WP_093341319.1">
    <property type="nucleotide sequence ID" value="NZ_FOUY01000009.1"/>
</dbReference>
<dbReference type="Gene3D" id="3.40.50.1820">
    <property type="entry name" value="alpha/beta hydrolase"/>
    <property type="match status" value="1"/>
</dbReference>
<evidence type="ECO:0000313" key="4">
    <source>
        <dbReference type="Proteomes" id="UP000199614"/>
    </source>
</evidence>
<dbReference type="SUPFAM" id="SSF53474">
    <property type="entry name" value="alpha/beta-Hydrolases"/>
    <property type="match status" value="1"/>
</dbReference>
<keyword evidence="1" id="KW-0732">Signal</keyword>
<evidence type="ECO:0000313" key="3">
    <source>
        <dbReference type="EMBL" id="SFN18122.1"/>
    </source>
</evidence>
<dbReference type="STRING" id="260086.SAMN05216207_1009159"/>
<reference evidence="3 4" key="1">
    <citation type="submission" date="2016-10" db="EMBL/GenBank/DDBJ databases">
        <authorList>
            <person name="de Groot N.N."/>
        </authorList>
    </citation>
    <scope>NUCLEOTIDE SEQUENCE [LARGE SCALE GENOMIC DNA]</scope>
    <source>
        <strain evidence="3 4">CGMCC 4.1877</strain>
    </source>
</reference>